<reference evidence="2 3" key="1">
    <citation type="journal article" date="2024" name="Plant Biotechnol. J.">
        <title>Dendrobium thyrsiflorum genome and its molecular insights into genes involved in important horticultural traits.</title>
        <authorList>
            <person name="Chen B."/>
            <person name="Wang J.Y."/>
            <person name="Zheng P.J."/>
            <person name="Li K.L."/>
            <person name="Liang Y.M."/>
            <person name="Chen X.F."/>
            <person name="Zhang C."/>
            <person name="Zhao X."/>
            <person name="He X."/>
            <person name="Zhang G.Q."/>
            <person name="Liu Z.J."/>
            <person name="Xu Q."/>
        </authorList>
    </citation>
    <scope>NUCLEOTIDE SEQUENCE [LARGE SCALE GENOMIC DNA]</scope>
    <source>
        <strain evidence="2">GZMU011</strain>
    </source>
</reference>
<keyword evidence="3" id="KW-1185">Reference proteome</keyword>
<feature type="compositionally biased region" description="Polar residues" evidence="1">
    <location>
        <begin position="1"/>
        <end position="14"/>
    </location>
</feature>
<proteinExistence type="predicted"/>
<feature type="compositionally biased region" description="Polar residues" evidence="1">
    <location>
        <begin position="49"/>
        <end position="58"/>
    </location>
</feature>
<comment type="caution">
    <text evidence="2">The sequence shown here is derived from an EMBL/GenBank/DDBJ whole genome shotgun (WGS) entry which is preliminary data.</text>
</comment>
<evidence type="ECO:0000313" key="2">
    <source>
        <dbReference type="EMBL" id="KAL0914923.1"/>
    </source>
</evidence>
<organism evidence="2 3">
    <name type="scientific">Dendrobium thyrsiflorum</name>
    <name type="common">Pinecone-like raceme dendrobium</name>
    <name type="synonym">Orchid</name>
    <dbReference type="NCBI Taxonomy" id="117978"/>
    <lineage>
        <taxon>Eukaryota</taxon>
        <taxon>Viridiplantae</taxon>
        <taxon>Streptophyta</taxon>
        <taxon>Embryophyta</taxon>
        <taxon>Tracheophyta</taxon>
        <taxon>Spermatophyta</taxon>
        <taxon>Magnoliopsida</taxon>
        <taxon>Liliopsida</taxon>
        <taxon>Asparagales</taxon>
        <taxon>Orchidaceae</taxon>
        <taxon>Epidendroideae</taxon>
        <taxon>Malaxideae</taxon>
        <taxon>Dendrobiinae</taxon>
        <taxon>Dendrobium</taxon>
    </lineage>
</organism>
<sequence length="195" mass="21642">MATFATSKLPSSSLLPIEQKNGEEDHMDSNFRKLIVELNVSEIRIQQNQNRLNLSPNESKSRTRSVRLDETNPTSIRTLNSDITKSVKCLINDPRSRESTSTVHPNHSQLTIDLPPIYKSCHSRKSINRASISHEKGPKPKEEKSEIALASSLLLDHRPEYCRTTASCRSSAGPPPDAGVPPDHLPTPNFPQTTG</sequence>
<gene>
    <name evidence="2" type="ORF">M5K25_015313</name>
</gene>
<dbReference type="EMBL" id="JANQDX010000012">
    <property type="protein sequence ID" value="KAL0914923.1"/>
    <property type="molecule type" value="Genomic_DNA"/>
</dbReference>
<dbReference type="AlphaFoldDB" id="A0ABD0UXV6"/>
<feature type="region of interest" description="Disordered" evidence="1">
    <location>
        <begin position="165"/>
        <end position="195"/>
    </location>
</feature>
<protein>
    <submittedName>
        <fullName evidence="2">Uncharacterized protein</fullName>
    </submittedName>
</protein>
<accession>A0ABD0UXV6</accession>
<feature type="compositionally biased region" description="Pro residues" evidence="1">
    <location>
        <begin position="173"/>
        <end position="189"/>
    </location>
</feature>
<evidence type="ECO:0000256" key="1">
    <source>
        <dbReference type="SAM" id="MobiDB-lite"/>
    </source>
</evidence>
<feature type="region of interest" description="Disordered" evidence="1">
    <location>
        <begin position="49"/>
        <end position="73"/>
    </location>
</feature>
<evidence type="ECO:0000313" key="3">
    <source>
        <dbReference type="Proteomes" id="UP001552299"/>
    </source>
</evidence>
<name>A0ABD0UXV6_DENTH</name>
<dbReference type="Proteomes" id="UP001552299">
    <property type="component" value="Unassembled WGS sequence"/>
</dbReference>
<feature type="region of interest" description="Disordered" evidence="1">
    <location>
        <begin position="1"/>
        <end position="26"/>
    </location>
</feature>